<reference evidence="3" key="1">
    <citation type="submission" date="2020-12" db="EMBL/GenBank/DDBJ databases">
        <title>Leucobacter sp. CAS2, isolated from Chromium sludge.</title>
        <authorList>
            <person name="Xu Z."/>
        </authorList>
    </citation>
    <scope>NUCLEOTIDE SEQUENCE</scope>
    <source>
        <strain evidence="3">CSA2</strain>
    </source>
</reference>
<evidence type="ECO:0000313" key="4">
    <source>
        <dbReference type="Proteomes" id="UP000618733"/>
    </source>
</evidence>
<feature type="domain" description="DUF1023" evidence="2">
    <location>
        <begin position="294"/>
        <end position="449"/>
    </location>
</feature>
<feature type="region of interest" description="Disordered" evidence="1">
    <location>
        <begin position="1"/>
        <end position="27"/>
    </location>
</feature>
<keyword evidence="4" id="KW-1185">Reference proteome</keyword>
<evidence type="ECO:0000313" key="3">
    <source>
        <dbReference type="EMBL" id="MBK0422210.1"/>
    </source>
</evidence>
<dbReference type="Pfam" id="PF06259">
    <property type="entry name" value="Abhydrolase_8"/>
    <property type="match status" value="1"/>
</dbReference>
<proteinExistence type="predicted"/>
<evidence type="ECO:0000256" key="1">
    <source>
        <dbReference type="SAM" id="MobiDB-lite"/>
    </source>
</evidence>
<dbReference type="AlphaFoldDB" id="A0A934UXN1"/>
<evidence type="ECO:0000259" key="2">
    <source>
        <dbReference type="Pfam" id="PF06259"/>
    </source>
</evidence>
<dbReference type="EMBL" id="JAEHOI010000007">
    <property type="protein sequence ID" value="MBK0422210.1"/>
    <property type="molecule type" value="Genomic_DNA"/>
</dbReference>
<dbReference type="InterPro" id="IPR010427">
    <property type="entry name" value="DUF1023"/>
</dbReference>
<sequence>MGENLIANIESSRDPEPSDPPVAAPTISASFSVKPRYRTAGAALPGKSSADPTRLNGYVAQSRTSNSEMEAELSSVKNAWSSFTGSCSWVRIESTTFLTGFQELLDENRQDAEWIDGVAAAFEAAGGGKLSNRVLDLTQSPEKPLPEAELLNALEELKENEIVAFFAANPSAKHRLQDIDPATVHSWWQRMNPAKGSDSRFSAQQQLLLDAFPEVMGNLEGVAYGARDYANRRALTAELKNVRAEIEELRAGGSNTEKLETQLRALENVEKSLRNPQNSESRFLISLTQDQPPLAAVSIGDLDTASKVSYAAPGMGTDTTGMMGWTNAAQNLHRLLPRGSAVVAWIGYETPPVPEVMNLDLGVLDSDRAVAGGNRLAATLRGLTATRGESMPQLDIVAHSYGTTTAAVSLTLPGAKVDNFITLGSAGLPDNITRADHLQATHVYSGHARDRMAIDPESGDEWAWVGRDFSANHHVNPMLPDFGGQPFGVDTGGDAGDPVVGHDPLIVGGGGYFDERTESLANIARIIGGDTDLLTNYVPLGPTNLQEGMRESVKVR</sequence>
<organism evidence="3 4">
    <name type="scientific">Leucobacter edaphi</name>
    <dbReference type="NCBI Taxonomy" id="2796472"/>
    <lineage>
        <taxon>Bacteria</taxon>
        <taxon>Bacillati</taxon>
        <taxon>Actinomycetota</taxon>
        <taxon>Actinomycetes</taxon>
        <taxon>Micrococcales</taxon>
        <taxon>Microbacteriaceae</taxon>
        <taxon>Leucobacter</taxon>
    </lineage>
</organism>
<dbReference type="Proteomes" id="UP000618733">
    <property type="component" value="Unassembled WGS sequence"/>
</dbReference>
<gene>
    <name evidence="3" type="ORF">JD292_08995</name>
</gene>
<protein>
    <recommendedName>
        <fullName evidence="2">DUF1023 domain-containing protein</fullName>
    </recommendedName>
</protein>
<accession>A0A934UXN1</accession>
<comment type="caution">
    <text evidence="3">The sequence shown here is derived from an EMBL/GenBank/DDBJ whole genome shotgun (WGS) entry which is preliminary data.</text>
</comment>
<name>A0A934UXN1_9MICO</name>
<dbReference type="RefSeq" id="WP_200132408.1">
    <property type="nucleotide sequence ID" value="NZ_JAEHOI010000007.1"/>
</dbReference>